<dbReference type="AlphaFoldDB" id="A0A060HV68"/>
<dbReference type="EMBL" id="CP007536">
    <property type="protein sequence ID" value="AIC16922.1"/>
    <property type="molecule type" value="Genomic_DNA"/>
</dbReference>
<dbReference type="SUPFAM" id="SSF46785">
    <property type="entry name" value="Winged helix' DNA-binding domain"/>
    <property type="match status" value="1"/>
</dbReference>
<dbReference type="InterPro" id="IPR036388">
    <property type="entry name" value="WH-like_DNA-bd_sf"/>
</dbReference>
<evidence type="ECO:0000313" key="1">
    <source>
        <dbReference type="EMBL" id="AIC16922.1"/>
    </source>
</evidence>
<evidence type="ECO:0008006" key="3">
    <source>
        <dbReference type="Google" id="ProtNLM"/>
    </source>
</evidence>
<dbReference type="KEGG" id="nvn:NVIE_026540"/>
<proteinExistence type="predicted"/>
<accession>A0A060HV68</accession>
<organism evidence="1 2">
    <name type="scientific">Nitrososphaera viennensis EN76</name>
    <dbReference type="NCBI Taxonomy" id="926571"/>
    <lineage>
        <taxon>Archaea</taxon>
        <taxon>Nitrososphaerota</taxon>
        <taxon>Nitrososphaeria</taxon>
        <taxon>Nitrososphaerales</taxon>
        <taxon>Nitrososphaeraceae</taxon>
        <taxon>Nitrososphaera</taxon>
    </lineage>
</organism>
<name>A0A060HV68_9ARCH</name>
<reference evidence="1 2" key="1">
    <citation type="journal article" date="2014" name="Int. J. Syst. Evol. Microbiol.">
        <title>Nitrososphaera viennensis gen. nov., sp. nov., an aerobic and mesophilic, ammonia-oxidizing archaeon from soil and a member of the archaeal phylum Thaumarchaeota.</title>
        <authorList>
            <person name="Stieglmeier M."/>
            <person name="Klingl A."/>
            <person name="Alves R.J."/>
            <person name="Rittmann S.K."/>
            <person name="Melcher M."/>
            <person name="Leisch N."/>
            <person name="Schleper C."/>
        </authorList>
    </citation>
    <scope>NUCLEOTIDE SEQUENCE [LARGE SCALE GENOMIC DNA]</scope>
    <source>
        <strain evidence="1">EN76</strain>
    </source>
</reference>
<dbReference type="STRING" id="926571.NVIE_026540"/>
<dbReference type="Proteomes" id="UP000027093">
    <property type="component" value="Chromosome"/>
</dbReference>
<sequence>MFHSSDAMSSPETRIGYLARVMKVLIENDGITVTNLAMLSRTNHKRCNVLLARLEQRGFVKIRTKGKRRYVILTERGTTFARRVVEVSQLQFWLCA</sequence>
<gene>
    <name evidence="1" type="ORF">NVIE_026540</name>
</gene>
<protein>
    <recommendedName>
        <fullName evidence="3">ArnR1-like winged helix-turn-helix domain-containing protein</fullName>
    </recommendedName>
</protein>
<evidence type="ECO:0000313" key="2">
    <source>
        <dbReference type="Proteomes" id="UP000027093"/>
    </source>
</evidence>
<dbReference type="InterPro" id="IPR036390">
    <property type="entry name" value="WH_DNA-bd_sf"/>
</dbReference>
<keyword evidence="2" id="KW-1185">Reference proteome</keyword>
<dbReference type="HOGENOM" id="CLU_2353304_0_0_2"/>
<dbReference type="Gene3D" id="1.10.10.10">
    <property type="entry name" value="Winged helix-like DNA-binding domain superfamily/Winged helix DNA-binding domain"/>
    <property type="match status" value="1"/>
</dbReference>